<dbReference type="PANTHER" id="PTHR33525">
    <property type="match status" value="1"/>
</dbReference>
<dbReference type="SMART" id="SM00448">
    <property type="entry name" value="REC"/>
    <property type="match status" value="1"/>
</dbReference>
<proteinExistence type="predicted"/>
<name>A0A644WXT6_9ZZZZ</name>
<dbReference type="EMBL" id="VSSQ01001482">
    <property type="protein sequence ID" value="MPM08710.1"/>
    <property type="molecule type" value="Genomic_DNA"/>
</dbReference>
<comment type="caution">
    <text evidence="4">The sequence shown here is derived from an EMBL/GenBank/DDBJ whole genome shotgun (WGS) entry which is preliminary data.</text>
</comment>
<sequence>MKKIIFVDEAQNLDSFKRAFIHSKYEIFCCESGSAALAVLRQQPFDMIVSDTHLPDMDGKELQDAVKKLYPKMTCIFLSDDKDENEIANEPQKSHAKTNPWDKGELPGATEKNLAKGDPPLPEEIVTYINNLERLPTIGARYRPILNAVADNKDFSVIAAEIEKDQTVTAKILQLVNSAFYGIKTGSAQNAITYIGTNELQNLVHSMEIMDFLPASANRCFTTEKIWSHAYDTNRIQHYIQTNFLHQKVSHEVATAGLLHKIGIVLMIKFYGQEYINLIRAVFSSPDLDLAALEKGKYGFTHPQISAYFLRWWSTPEPIIEAAAHYYDPTDDAVVNKEIVSIVHIAQYYAARAQGLNGFAPLVPEAFDIIHLDQSIFESEFDSLLKKQRN</sequence>
<dbReference type="InterPro" id="IPR011006">
    <property type="entry name" value="CheY-like_superfamily"/>
</dbReference>
<organism evidence="4">
    <name type="scientific">bioreactor metagenome</name>
    <dbReference type="NCBI Taxonomy" id="1076179"/>
    <lineage>
        <taxon>unclassified sequences</taxon>
        <taxon>metagenomes</taxon>
        <taxon>ecological metagenomes</taxon>
    </lineage>
</organism>
<dbReference type="PROSITE" id="PS51833">
    <property type="entry name" value="HDOD"/>
    <property type="match status" value="1"/>
</dbReference>
<dbReference type="AlphaFoldDB" id="A0A644WXT6"/>
<dbReference type="PANTHER" id="PTHR33525:SF3">
    <property type="entry name" value="RIBONUCLEASE Y"/>
    <property type="match status" value="1"/>
</dbReference>
<feature type="domain" description="HDOD" evidence="3">
    <location>
        <begin position="135"/>
        <end position="329"/>
    </location>
</feature>
<evidence type="ECO:0000313" key="4">
    <source>
        <dbReference type="EMBL" id="MPM08710.1"/>
    </source>
</evidence>
<dbReference type="InterPro" id="IPR001789">
    <property type="entry name" value="Sig_transdc_resp-reg_receiver"/>
</dbReference>
<dbReference type="SUPFAM" id="SSF52172">
    <property type="entry name" value="CheY-like"/>
    <property type="match status" value="1"/>
</dbReference>
<evidence type="ECO:0000259" key="2">
    <source>
        <dbReference type="PROSITE" id="PS50110"/>
    </source>
</evidence>
<gene>
    <name evidence="4" type="ORF">SDC9_55024</name>
</gene>
<dbReference type="Gene3D" id="1.10.3210.10">
    <property type="entry name" value="Hypothetical protein af1432"/>
    <property type="match status" value="1"/>
</dbReference>
<evidence type="ECO:0000259" key="3">
    <source>
        <dbReference type="PROSITE" id="PS51833"/>
    </source>
</evidence>
<dbReference type="Gene3D" id="3.40.50.2300">
    <property type="match status" value="1"/>
</dbReference>
<dbReference type="SUPFAM" id="SSF109604">
    <property type="entry name" value="HD-domain/PDEase-like"/>
    <property type="match status" value="1"/>
</dbReference>
<protein>
    <submittedName>
        <fullName evidence="4">Uncharacterized protein</fullName>
    </submittedName>
</protein>
<reference evidence="4" key="1">
    <citation type="submission" date="2019-08" db="EMBL/GenBank/DDBJ databases">
        <authorList>
            <person name="Kucharzyk K."/>
            <person name="Murdoch R.W."/>
            <person name="Higgins S."/>
            <person name="Loffler F."/>
        </authorList>
    </citation>
    <scope>NUCLEOTIDE SEQUENCE</scope>
</reference>
<dbReference type="InterPro" id="IPR013976">
    <property type="entry name" value="HDOD"/>
</dbReference>
<dbReference type="GO" id="GO:0000160">
    <property type="term" value="P:phosphorelay signal transduction system"/>
    <property type="evidence" value="ECO:0007669"/>
    <property type="project" value="InterPro"/>
</dbReference>
<feature type="domain" description="Response regulatory" evidence="2">
    <location>
        <begin position="2"/>
        <end position="114"/>
    </location>
</feature>
<dbReference type="Pfam" id="PF08668">
    <property type="entry name" value="HDOD"/>
    <property type="match status" value="1"/>
</dbReference>
<feature type="region of interest" description="Disordered" evidence="1">
    <location>
        <begin position="89"/>
        <end position="118"/>
    </location>
</feature>
<dbReference type="Pfam" id="PF00072">
    <property type="entry name" value="Response_reg"/>
    <property type="match status" value="1"/>
</dbReference>
<accession>A0A644WXT6</accession>
<evidence type="ECO:0000256" key="1">
    <source>
        <dbReference type="SAM" id="MobiDB-lite"/>
    </source>
</evidence>
<dbReference type="PROSITE" id="PS50110">
    <property type="entry name" value="RESPONSE_REGULATORY"/>
    <property type="match status" value="1"/>
</dbReference>
<dbReference type="InterPro" id="IPR052340">
    <property type="entry name" value="RNase_Y/CdgJ"/>
</dbReference>